<protein>
    <submittedName>
        <fullName evidence="5">MarR family transcriptional regulator</fullName>
    </submittedName>
</protein>
<dbReference type="PANTHER" id="PTHR42756:SF1">
    <property type="entry name" value="TRANSCRIPTIONAL REPRESSOR OF EMRAB OPERON"/>
    <property type="match status" value="1"/>
</dbReference>
<dbReference type="PROSITE" id="PS50995">
    <property type="entry name" value="HTH_MARR_2"/>
    <property type="match status" value="1"/>
</dbReference>
<dbReference type="OrthoDB" id="32523at2"/>
<proteinExistence type="predicted"/>
<dbReference type="PRINTS" id="PR00598">
    <property type="entry name" value="HTHMARR"/>
</dbReference>
<reference evidence="5 6" key="1">
    <citation type="submission" date="2017-06" db="EMBL/GenBank/DDBJ databases">
        <title>Celeribacter sp. TSPH2 complete genome sequence.</title>
        <authorList>
            <person name="Woo J.-H."/>
            <person name="Kim H.-S."/>
        </authorList>
    </citation>
    <scope>NUCLEOTIDE SEQUENCE [LARGE SCALE GENOMIC DNA]</scope>
    <source>
        <strain evidence="5 6">TSPH2</strain>
    </source>
</reference>
<dbReference type="Proteomes" id="UP000217935">
    <property type="component" value="Chromosome"/>
</dbReference>
<dbReference type="AlphaFoldDB" id="A0A291G9S2"/>
<dbReference type="EMBL" id="CP022196">
    <property type="protein sequence ID" value="ATG46935.1"/>
    <property type="molecule type" value="Genomic_DNA"/>
</dbReference>
<evidence type="ECO:0000256" key="1">
    <source>
        <dbReference type="ARBA" id="ARBA00023015"/>
    </source>
</evidence>
<gene>
    <name evidence="5" type="ORF">CEW89_04750</name>
</gene>
<keyword evidence="6" id="KW-1185">Reference proteome</keyword>
<accession>A0A291G9S2</accession>
<keyword evidence="3" id="KW-0804">Transcription</keyword>
<dbReference type="Pfam" id="PF12802">
    <property type="entry name" value="MarR_2"/>
    <property type="match status" value="1"/>
</dbReference>
<organism evidence="5 6">
    <name type="scientific">Celeribacter ethanolicus</name>
    <dbReference type="NCBI Taxonomy" id="1758178"/>
    <lineage>
        <taxon>Bacteria</taxon>
        <taxon>Pseudomonadati</taxon>
        <taxon>Pseudomonadota</taxon>
        <taxon>Alphaproteobacteria</taxon>
        <taxon>Rhodobacterales</taxon>
        <taxon>Roseobacteraceae</taxon>
        <taxon>Celeribacter</taxon>
    </lineage>
</organism>
<dbReference type="PANTHER" id="PTHR42756">
    <property type="entry name" value="TRANSCRIPTIONAL REGULATOR, MARR"/>
    <property type="match status" value="1"/>
</dbReference>
<dbReference type="GO" id="GO:0003700">
    <property type="term" value="F:DNA-binding transcription factor activity"/>
    <property type="evidence" value="ECO:0007669"/>
    <property type="project" value="InterPro"/>
</dbReference>
<keyword evidence="2" id="KW-0238">DNA-binding</keyword>
<keyword evidence="1" id="KW-0805">Transcription regulation</keyword>
<dbReference type="RefSeq" id="WP_096805094.1">
    <property type="nucleotide sequence ID" value="NZ_CP022196.1"/>
</dbReference>
<dbReference type="InterPro" id="IPR036390">
    <property type="entry name" value="WH_DNA-bd_sf"/>
</dbReference>
<dbReference type="SUPFAM" id="SSF46785">
    <property type="entry name" value="Winged helix' DNA-binding domain"/>
    <property type="match status" value="1"/>
</dbReference>
<dbReference type="InterPro" id="IPR036388">
    <property type="entry name" value="WH-like_DNA-bd_sf"/>
</dbReference>
<evidence type="ECO:0000256" key="3">
    <source>
        <dbReference type="ARBA" id="ARBA00023163"/>
    </source>
</evidence>
<evidence type="ECO:0000256" key="2">
    <source>
        <dbReference type="ARBA" id="ARBA00023125"/>
    </source>
</evidence>
<evidence type="ECO:0000313" key="6">
    <source>
        <dbReference type="Proteomes" id="UP000217935"/>
    </source>
</evidence>
<dbReference type="Gene3D" id="1.10.10.10">
    <property type="entry name" value="Winged helix-like DNA-binding domain superfamily/Winged helix DNA-binding domain"/>
    <property type="match status" value="1"/>
</dbReference>
<dbReference type="SMART" id="SM00347">
    <property type="entry name" value="HTH_MARR"/>
    <property type="match status" value="1"/>
</dbReference>
<feature type="domain" description="HTH marR-type" evidence="4">
    <location>
        <begin position="26"/>
        <end position="161"/>
    </location>
</feature>
<evidence type="ECO:0000259" key="4">
    <source>
        <dbReference type="PROSITE" id="PS50995"/>
    </source>
</evidence>
<dbReference type="KEGG" id="ceh:CEW89_04750"/>
<evidence type="ECO:0000313" key="5">
    <source>
        <dbReference type="EMBL" id="ATG46935.1"/>
    </source>
</evidence>
<sequence length="163" mass="18053">MEDTTLTLDDIRAQWARERPDLDTGPMALLGRMARLTRLLGAEMEATFARHGLNQASFDLLATLRRAGSPYALSAGQLMARMMITSGSVTNRINRLEAQNLVERRADEGDARKAIVALTEAGFEVIERAVADHVATQKRLTDRLSAEEFSALDGLLQGWLERL</sequence>
<dbReference type="STRING" id="1758178.GCA_001550095_02792"/>
<name>A0A291G9S2_9RHOB</name>
<dbReference type="InterPro" id="IPR000835">
    <property type="entry name" value="HTH_MarR-typ"/>
</dbReference>
<dbReference type="GO" id="GO:0003677">
    <property type="term" value="F:DNA binding"/>
    <property type="evidence" value="ECO:0007669"/>
    <property type="project" value="UniProtKB-KW"/>
</dbReference>